<dbReference type="InterPro" id="IPR004527">
    <property type="entry name" value="Glu-tRNA-ligase_bac/mito"/>
</dbReference>
<name>A0A8B0SEC0_9GAMM</name>
<dbReference type="InterPro" id="IPR049940">
    <property type="entry name" value="GluQ/Sye"/>
</dbReference>
<comment type="similarity">
    <text evidence="2 10">Belongs to the class-I aminoacyl-tRNA synthetase family. Glutamate--tRNA ligase type 1 subfamily.</text>
</comment>
<dbReference type="GO" id="GO:0005524">
    <property type="term" value="F:ATP binding"/>
    <property type="evidence" value="ECO:0007669"/>
    <property type="project" value="UniProtKB-UniRule"/>
</dbReference>
<reference evidence="13 15" key="1">
    <citation type="submission" date="2021-03" db="EMBL/GenBank/DDBJ databases">
        <title>Draft genome and methylome analysis of Thiotrix fructosivoruns ATCC 49748.</title>
        <authorList>
            <person name="Fomenkov A."/>
            <person name="Grabovich M.Y."/>
            <person name="Roberts R.J."/>
        </authorList>
    </citation>
    <scope>NUCLEOTIDE SEQUENCE [LARGE SCALE GENOMIC DNA]</scope>
    <source>
        <strain evidence="13 15">ATCC 49748</strain>
    </source>
</reference>
<keyword evidence="15" id="KW-1185">Reference proteome</keyword>
<dbReference type="AlphaFoldDB" id="A0A8B0SEC0"/>
<comment type="subcellular location">
    <subcellularLocation>
        <location evidence="1 10">Cytoplasm</location>
    </subcellularLocation>
</comment>
<dbReference type="GO" id="GO:0000049">
    <property type="term" value="F:tRNA binding"/>
    <property type="evidence" value="ECO:0007669"/>
    <property type="project" value="InterPro"/>
</dbReference>
<dbReference type="PANTHER" id="PTHR43311">
    <property type="entry name" value="GLUTAMATE--TRNA LIGASE"/>
    <property type="match status" value="1"/>
</dbReference>
<dbReference type="GO" id="GO:0006424">
    <property type="term" value="P:glutamyl-tRNA aminoacylation"/>
    <property type="evidence" value="ECO:0007669"/>
    <property type="project" value="UniProtKB-UniRule"/>
</dbReference>
<proteinExistence type="inferred from homology"/>
<dbReference type="PANTHER" id="PTHR43311:SF2">
    <property type="entry name" value="GLUTAMATE--TRNA LIGASE, MITOCHONDRIAL-RELATED"/>
    <property type="match status" value="1"/>
</dbReference>
<evidence type="ECO:0000256" key="10">
    <source>
        <dbReference type="HAMAP-Rule" id="MF_00022"/>
    </source>
</evidence>
<evidence type="ECO:0000256" key="5">
    <source>
        <dbReference type="ARBA" id="ARBA00022598"/>
    </source>
</evidence>
<evidence type="ECO:0000256" key="8">
    <source>
        <dbReference type="ARBA" id="ARBA00022917"/>
    </source>
</evidence>
<comment type="subunit">
    <text evidence="3 10">Monomer.</text>
</comment>
<feature type="short sequence motif" description="'HIGH' region" evidence="10">
    <location>
        <begin position="9"/>
        <end position="19"/>
    </location>
</feature>
<organism evidence="14">
    <name type="scientific">Thiothrix fructosivorans</name>
    <dbReference type="NCBI Taxonomy" id="111770"/>
    <lineage>
        <taxon>Bacteria</taxon>
        <taxon>Pseudomonadati</taxon>
        <taxon>Pseudomonadota</taxon>
        <taxon>Gammaproteobacteria</taxon>
        <taxon>Thiotrichales</taxon>
        <taxon>Thiotrichaceae</taxon>
        <taxon>Thiothrix</taxon>
    </lineage>
</organism>
<evidence type="ECO:0000313" key="13">
    <source>
        <dbReference type="EMBL" id="MBO0614709.1"/>
    </source>
</evidence>
<dbReference type="SUPFAM" id="SSF48163">
    <property type="entry name" value="An anticodon-binding domain of class I aminoacyl-tRNA synthetases"/>
    <property type="match status" value="1"/>
</dbReference>
<comment type="caution">
    <text evidence="10">Lacks conserved residue(s) required for the propagation of feature annotation.</text>
</comment>
<keyword evidence="4 10" id="KW-0963">Cytoplasm</keyword>
<keyword evidence="9 10" id="KW-0030">Aminoacyl-tRNA synthetase</keyword>
<dbReference type="PRINTS" id="PR00987">
    <property type="entry name" value="TRNASYNTHGLU"/>
</dbReference>
<comment type="function">
    <text evidence="10">Catalyzes the attachment of glutamate to tRNA(Glu) in a two-step reaction: glutamate is first activated by ATP to form Glu-AMP and then transferred to the acceptor end of tRNA(Glu).</text>
</comment>
<dbReference type="InterPro" id="IPR000924">
    <property type="entry name" value="Glu/Gln-tRNA-synth"/>
</dbReference>
<gene>
    <name evidence="10 14" type="primary">gltX</name>
    <name evidence="14" type="ORF">J1836_012945</name>
    <name evidence="13" type="ORF">J1836_17555</name>
</gene>
<dbReference type="InterPro" id="IPR045462">
    <property type="entry name" value="aa-tRNA-synth_I_cd-bd"/>
</dbReference>
<dbReference type="InterPro" id="IPR001412">
    <property type="entry name" value="aa-tRNA-synth_I_CS"/>
</dbReference>
<evidence type="ECO:0000256" key="6">
    <source>
        <dbReference type="ARBA" id="ARBA00022741"/>
    </source>
</evidence>
<evidence type="ECO:0000256" key="7">
    <source>
        <dbReference type="ARBA" id="ARBA00022840"/>
    </source>
</evidence>
<evidence type="ECO:0000256" key="3">
    <source>
        <dbReference type="ARBA" id="ARBA00011245"/>
    </source>
</evidence>
<dbReference type="PROSITE" id="PS00178">
    <property type="entry name" value="AA_TRNA_LIGASE_I"/>
    <property type="match status" value="1"/>
</dbReference>
<dbReference type="InterPro" id="IPR008925">
    <property type="entry name" value="aa_tRNA-synth_I_cd-bd_sf"/>
</dbReference>
<dbReference type="HAMAP" id="MF_00022">
    <property type="entry name" value="Glu_tRNA_synth_type1"/>
    <property type="match status" value="1"/>
</dbReference>
<keyword evidence="6 10" id="KW-0547">Nucleotide-binding</keyword>
<evidence type="ECO:0000256" key="1">
    <source>
        <dbReference type="ARBA" id="ARBA00004496"/>
    </source>
</evidence>
<sequence>MNVRTRFAPSPTGYLHIGGARTALFSWLYARKMGGTFILRIEDTDRERSTQASVDAILEGMAWLDLGHDEGPFYQTQRFDRYAEVIEQLVESGHAYRCYCSKEELEQMREEQMARKENPRYNGLWRDRQDETPPAGIAPVIRFRNPQTGVVEINDLVRGKITISNAELDDLIIARSDGTPTYNLTVVVDDIDMQVTHVIRGDDHISNTPRQINIMQALGFEPPKFAHLPMILGSDGQRLSKRHGAVSVMQYRDEGFTPQALLNYLVRLGWSNGDQEIFSREEMIELFSLEAINRAPSAFNADKLLWLNQHYIKTLPVEELEAQLQWHLQAQQLDVSNGPALADVIDAQRERAKTLVEMVAISRYFYEEFAEFDPVAVQKQFKADTADNLQTVHDELAALSAWQGEPIHAAIQAACEKLGLKLGKVGPPLRVAVTGSASSPSLEITLELIGQARALARIQRAIGFIRATQF</sequence>
<protein>
    <recommendedName>
        <fullName evidence="10">Glutamate--tRNA ligase</fullName>
        <ecNumber evidence="10">6.1.1.17</ecNumber>
    </recommendedName>
    <alternativeName>
        <fullName evidence="10">Glutamyl-tRNA synthetase</fullName>
        <shortName evidence="10">GluRS</shortName>
    </alternativeName>
</protein>
<keyword evidence="5 10" id="KW-0436">Ligase</keyword>
<dbReference type="CDD" id="cd00808">
    <property type="entry name" value="GluRS_core"/>
    <property type="match status" value="1"/>
</dbReference>
<dbReference type="NCBIfam" id="TIGR00464">
    <property type="entry name" value="gltX_bact"/>
    <property type="match status" value="1"/>
</dbReference>
<dbReference type="FunFam" id="3.40.50.620:FF:000007">
    <property type="entry name" value="Glutamate--tRNA ligase"/>
    <property type="match status" value="1"/>
</dbReference>
<dbReference type="InterPro" id="IPR014729">
    <property type="entry name" value="Rossmann-like_a/b/a_fold"/>
</dbReference>
<dbReference type="EC" id="6.1.1.17" evidence="10"/>
<dbReference type="Proteomes" id="UP000664466">
    <property type="component" value="Unassembled WGS sequence"/>
</dbReference>
<dbReference type="RefSeq" id="WP_207252416.1">
    <property type="nucleotide sequence ID" value="NZ_JAFMPM010000008.1"/>
</dbReference>
<evidence type="ECO:0000256" key="9">
    <source>
        <dbReference type="ARBA" id="ARBA00023146"/>
    </source>
</evidence>
<feature type="domain" description="Aminoacyl-tRNA synthetase class I anticodon-binding" evidence="12">
    <location>
        <begin position="323"/>
        <end position="462"/>
    </location>
</feature>
<keyword evidence="8 10" id="KW-0648">Protein biosynthesis</keyword>
<evidence type="ECO:0000259" key="12">
    <source>
        <dbReference type="Pfam" id="PF19269"/>
    </source>
</evidence>
<evidence type="ECO:0000259" key="11">
    <source>
        <dbReference type="Pfam" id="PF00749"/>
    </source>
</evidence>
<dbReference type="EMBL" id="CP072748">
    <property type="protein sequence ID" value="QTX09531.1"/>
    <property type="molecule type" value="Genomic_DNA"/>
</dbReference>
<reference evidence="14" key="2">
    <citation type="submission" date="2021-04" db="EMBL/GenBank/DDBJ databases">
        <title>Complete Genome and methylome analysis of Thiothrix fructosivorans ATCC 49748.</title>
        <authorList>
            <person name="Fomenkov A."/>
            <person name="Sun L."/>
            <person name="Vincze T."/>
            <person name="Grabovich M.Y."/>
            <person name="Roberts R.J."/>
        </authorList>
    </citation>
    <scope>NUCLEOTIDE SEQUENCE</scope>
    <source>
        <strain evidence="14">ATCC 49748</strain>
    </source>
</reference>
<comment type="catalytic activity">
    <reaction evidence="10">
        <text>tRNA(Glu) + L-glutamate + ATP = L-glutamyl-tRNA(Glu) + AMP + diphosphate</text>
        <dbReference type="Rhea" id="RHEA:23540"/>
        <dbReference type="Rhea" id="RHEA-COMP:9663"/>
        <dbReference type="Rhea" id="RHEA-COMP:9680"/>
        <dbReference type="ChEBI" id="CHEBI:29985"/>
        <dbReference type="ChEBI" id="CHEBI:30616"/>
        <dbReference type="ChEBI" id="CHEBI:33019"/>
        <dbReference type="ChEBI" id="CHEBI:78442"/>
        <dbReference type="ChEBI" id="CHEBI:78520"/>
        <dbReference type="ChEBI" id="CHEBI:456215"/>
        <dbReference type="EC" id="6.1.1.17"/>
    </reaction>
</comment>
<keyword evidence="7 10" id="KW-0067">ATP-binding</keyword>
<dbReference type="InterPro" id="IPR020058">
    <property type="entry name" value="Glu/Gln-tRNA-synth_Ib_cat-dom"/>
</dbReference>
<dbReference type="GO" id="GO:0008270">
    <property type="term" value="F:zinc ion binding"/>
    <property type="evidence" value="ECO:0007669"/>
    <property type="project" value="InterPro"/>
</dbReference>
<dbReference type="EMBL" id="JAFMPM010000008">
    <property type="protein sequence ID" value="MBO0614709.1"/>
    <property type="molecule type" value="Genomic_DNA"/>
</dbReference>
<evidence type="ECO:0000313" key="15">
    <source>
        <dbReference type="Proteomes" id="UP000664466"/>
    </source>
</evidence>
<dbReference type="Gene3D" id="1.10.10.350">
    <property type="match status" value="1"/>
</dbReference>
<evidence type="ECO:0000256" key="2">
    <source>
        <dbReference type="ARBA" id="ARBA00007894"/>
    </source>
</evidence>
<evidence type="ECO:0000313" key="14">
    <source>
        <dbReference type="EMBL" id="QTX09531.1"/>
    </source>
</evidence>
<dbReference type="Pfam" id="PF19269">
    <property type="entry name" value="Anticodon_2"/>
    <property type="match status" value="1"/>
</dbReference>
<evidence type="ECO:0000256" key="4">
    <source>
        <dbReference type="ARBA" id="ARBA00022490"/>
    </source>
</evidence>
<dbReference type="InterPro" id="IPR033910">
    <property type="entry name" value="GluRS_core"/>
</dbReference>
<accession>A0A8B0SEC0</accession>
<dbReference type="Pfam" id="PF00749">
    <property type="entry name" value="tRNA-synt_1c"/>
    <property type="match status" value="1"/>
</dbReference>
<dbReference type="GO" id="GO:0004818">
    <property type="term" value="F:glutamate-tRNA ligase activity"/>
    <property type="evidence" value="ECO:0007669"/>
    <property type="project" value="UniProtKB-UniRule"/>
</dbReference>
<dbReference type="GO" id="GO:0005829">
    <property type="term" value="C:cytosol"/>
    <property type="evidence" value="ECO:0007669"/>
    <property type="project" value="TreeGrafter"/>
</dbReference>
<feature type="domain" description="Glutamyl/glutaminyl-tRNA synthetase class Ib catalytic" evidence="11">
    <location>
        <begin position="2"/>
        <end position="306"/>
    </location>
</feature>
<dbReference type="Gene3D" id="3.40.50.620">
    <property type="entry name" value="HUPs"/>
    <property type="match status" value="1"/>
</dbReference>
<dbReference type="SUPFAM" id="SSF52374">
    <property type="entry name" value="Nucleotidylyl transferase"/>
    <property type="match status" value="1"/>
</dbReference>
<dbReference type="InterPro" id="IPR020751">
    <property type="entry name" value="aa-tRNA-synth_I_codon-bd_sub2"/>
</dbReference>
<feature type="binding site" evidence="10">
    <location>
        <position position="241"/>
    </location>
    <ligand>
        <name>ATP</name>
        <dbReference type="ChEBI" id="CHEBI:30616"/>
    </ligand>
</feature>
<feature type="short sequence motif" description="'KMSKS' region" evidence="10">
    <location>
        <begin position="238"/>
        <end position="242"/>
    </location>
</feature>